<dbReference type="AlphaFoldDB" id="A0A554LJL2"/>
<dbReference type="GO" id="GO:0004386">
    <property type="term" value="F:helicase activity"/>
    <property type="evidence" value="ECO:0007669"/>
    <property type="project" value="UniProtKB-KW"/>
</dbReference>
<dbReference type="InterPro" id="IPR016195">
    <property type="entry name" value="Pol/histidinol_Pase-like"/>
</dbReference>
<organism evidence="1 2">
    <name type="scientific">Candidatus Berkelbacteria bacterium Licking1014_7</name>
    <dbReference type="NCBI Taxonomy" id="2017147"/>
    <lineage>
        <taxon>Bacteria</taxon>
        <taxon>Candidatus Berkelbacteria</taxon>
    </lineage>
</organism>
<accession>A0A554LJL2</accession>
<proteinExistence type="predicted"/>
<dbReference type="PANTHER" id="PTHR40084">
    <property type="entry name" value="PHOSPHOHYDROLASE, PHP FAMILY"/>
    <property type="match status" value="1"/>
</dbReference>
<protein>
    <submittedName>
        <fullName evidence="1">UvrD/REP helicase</fullName>
    </submittedName>
</protein>
<comment type="caution">
    <text evidence="1">The sequence shown here is derived from an EMBL/GenBank/DDBJ whole genome shotgun (WGS) entry which is preliminary data.</text>
</comment>
<evidence type="ECO:0000313" key="1">
    <source>
        <dbReference type="EMBL" id="TSC93063.1"/>
    </source>
</evidence>
<keyword evidence="1" id="KW-0378">Hydrolase</keyword>
<name>A0A554LJL2_9BACT</name>
<dbReference type="EMBL" id="VMGK01000008">
    <property type="protein sequence ID" value="TSC93063.1"/>
    <property type="molecule type" value="Genomic_DNA"/>
</dbReference>
<dbReference type="SUPFAM" id="SSF89550">
    <property type="entry name" value="PHP domain-like"/>
    <property type="match status" value="1"/>
</dbReference>
<reference evidence="1 2" key="1">
    <citation type="submission" date="2017-07" db="EMBL/GenBank/DDBJ databases">
        <title>Mechanisms for carbon and nitrogen cycling indicate functional differentiation within the Candidate Phyla Radiation.</title>
        <authorList>
            <person name="Danczak R.E."/>
            <person name="Johnston M.D."/>
            <person name="Kenah C."/>
            <person name="Slattery M."/>
            <person name="Wrighton K.C."/>
            <person name="Wilkins M.J."/>
        </authorList>
    </citation>
    <scope>NUCLEOTIDE SEQUENCE [LARGE SCALE GENOMIC DNA]</scope>
    <source>
        <strain evidence="1">Licking1014_7</strain>
    </source>
</reference>
<evidence type="ECO:0000313" key="2">
    <source>
        <dbReference type="Proteomes" id="UP000315689"/>
    </source>
</evidence>
<dbReference type="PANTHER" id="PTHR40084:SF1">
    <property type="entry name" value="PHOSPHOTRANSFERASE"/>
    <property type="match status" value="1"/>
</dbReference>
<sequence length="444" mass="50058">MQKIVADLHFHSKFSRATSAEMTLENLRLWAKYKGVNLLGTADFTHPFWFSALKKNLAEAGSGLYQLKGESDEIKFVLSTEISCIYAEFGKVRRIHLVFLMPNFAAVEKFNERLTNIGNLYSDGRPILGISAYNLAKIALECDQRAIIIPAHIWTPWFSVLGSKSGYDSIKECFRDLTSRILAVETGLSSDPAMNWRVSDLDNFALVSNGDGHSLGNIAREANIFYLKKGEALTYDLLRKMLKEGSANFREHGFNENNSHFAYTIEFYPEEGKYHWSGHRACGYKTDHKNKSKINPETNSGQKSKVADENLCPKCGRPMTLGVIYRVDELADRPVGGKPENPASYKSLVQLSQIIAESFRVGENTLTVKNEYTRLIREFGSELAILEDVSPSDLKNQTNERIIEGIMRVRKGDIFIDPGYDGEFGKVKVFKDGDREKSAQKSLF</sequence>
<keyword evidence="1" id="KW-0547">Nucleotide-binding</keyword>
<dbReference type="Gene3D" id="3.20.20.140">
    <property type="entry name" value="Metal-dependent hydrolases"/>
    <property type="match status" value="1"/>
</dbReference>
<keyword evidence="1" id="KW-0347">Helicase</keyword>
<dbReference type="CDD" id="cd19067">
    <property type="entry name" value="PfuEndoQ-like"/>
    <property type="match status" value="1"/>
</dbReference>
<dbReference type="Proteomes" id="UP000315689">
    <property type="component" value="Unassembled WGS sequence"/>
</dbReference>
<keyword evidence="1" id="KW-0067">ATP-binding</keyword>
<gene>
    <name evidence="1" type="ORF">CEN89_303</name>
</gene>